<proteinExistence type="predicted"/>
<dbReference type="EMBL" id="BMMH01000006">
    <property type="protein sequence ID" value="GGL17418.1"/>
    <property type="molecule type" value="Genomic_DNA"/>
</dbReference>
<keyword evidence="3" id="KW-1185">Reference proteome</keyword>
<dbReference type="InterPro" id="IPR045155">
    <property type="entry name" value="Beta-lactam_cat"/>
</dbReference>
<dbReference type="RefSeq" id="WP_156426308.1">
    <property type="nucleotide sequence ID" value="NZ_BMMH01000006.1"/>
</dbReference>
<dbReference type="GO" id="GO:0008800">
    <property type="term" value="F:beta-lactamase activity"/>
    <property type="evidence" value="ECO:0007669"/>
    <property type="project" value="InterPro"/>
</dbReference>
<protein>
    <recommendedName>
        <fullName evidence="1">Beta-lactamase class A catalytic domain-containing protein</fullName>
    </recommendedName>
</protein>
<evidence type="ECO:0000313" key="3">
    <source>
        <dbReference type="Proteomes" id="UP000638263"/>
    </source>
</evidence>
<evidence type="ECO:0000259" key="1">
    <source>
        <dbReference type="Pfam" id="PF13354"/>
    </source>
</evidence>
<gene>
    <name evidence="2" type="ORF">GCM10011588_35150</name>
</gene>
<reference evidence="2" key="1">
    <citation type="journal article" date="2014" name="Int. J. Syst. Evol. Microbiol.">
        <title>Complete genome sequence of Corynebacterium casei LMG S-19264T (=DSM 44701T), isolated from a smear-ripened cheese.</title>
        <authorList>
            <consortium name="US DOE Joint Genome Institute (JGI-PGF)"/>
            <person name="Walter F."/>
            <person name="Albersmeier A."/>
            <person name="Kalinowski J."/>
            <person name="Ruckert C."/>
        </authorList>
    </citation>
    <scope>NUCLEOTIDE SEQUENCE</scope>
    <source>
        <strain evidence="2">CGMCC 4.3508</strain>
    </source>
</reference>
<sequence length="297" mass="33101">MRSIAIFEHRGRRLFLLVLSGVLAAVLLTVTAMAIRAYTVTDDARSPRDGGVFDSGLLVRIARAEAYVKTRPGFAGIVVRDRMTGAVWRSADAGTLVWACSTPKLAMVVDLLLRNDSGAITLTTEDRELIHRMLNSSDDEAATTMWYRYGGEAEYAARFPSYGMTDMRFTDQHKHHWGWILTTSNDLDRLIGYVLEELPARHRDYIVGEMRAVDVNQQWGVWGAGAKARPGNKNGWSDDNDDGSWLMNSVGFVGPDERYTLAIMDNTRVIEGGDKVGMETTTKISEILFGGYFGLEY</sequence>
<accession>A0A917RQ61</accession>
<dbReference type="InterPro" id="IPR012338">
    <property type="entry name" value="Beta-lactam/transpept-like"/>
</dbReference>
<comment type="caution">
    <text evidence="2">The sequence shown here is derived from an EMBL/GenBank/DDBJ whole genome shotgun (WGS) entry which is preliminary data.</text>
</comment>
<feature type="domain" description="Beta-lactamase class A catalytic" evidence="1">
    <location>
        <begin position="127"/>
        <end position="264"/>
    </location>
</feature>
<dbReference type="Pfam" id="PF13354">
    <property type="entry name" value="Beta-lactamase2"/>
    <property type="match status" value="1"/>
</dbReference>
<dbReference type="Gene3D" id="3.40.710.10">
    <property type="entry name" value="DD-peptidase/beta-lactamase superfamily"/>
    <property type="match status" value="1"/>
</dbReference>
<dbReference type="GO" id="GO:0030655">
    <property type="term" value="P:beta-lactam antibiotic catabolic process"/>
    <property type="evidence" value="ECO:0007669"/>
    <property type="project" value="InterPro"/>
</dbReference>
<evidence type="ECO:0000313" key="2">
    <source>
        <dbReference type="EMBL" id="GGL17418.1"/>
    </source>
</evidence>
<dbReference type="SUPFAM" id="SSF56601">
    <property type="entry name" value="beta-lactamase/transpeptidase-like"/>
    <property type="match status" value="1"/>
</dbReference>
<reference evidence="2" key="2">
    <citation type="submission" date="2020-09" db="EMBL/GenBank/DDBJ databases">
        <authorList>
            <person name="Sun Q."/>
            <person name="Zhou Y."/>
        </authorList>
    </citation>
    <scope>NUCLEOTIDE SEQUENCE</scope>
    <source>
        <strain evidence="2">CGMCC 4.3508</strain>
    </source>
</reference>
<dbReference type="AlphaFoldDB" id="A0A917RQ61"/>
<organism evidence="2 3">
    <name type="scientific">Nocardia jinanensis</name>
    <dbReference type="NCBI Taxonomy" id="382504"/>
    <lineage>
        <taxon>Bacteria</taxon>
        <taxon>Bacillati</taxon>
        <taxon>Actinomycetota</taxon>
        <taxon>Actinomycetes</taxon>
        <taxon>Mycobacteriales</taxon>
        <taxon>Nocardiaceae</taxon>
        <taxon>Nocardia</taxon>
    </lineage>
</organism>
<dbReference type="Proteomes" id="UP000638263">
    <property type="component" value="Unassembled WGS sequence"/>
</dbReference>
<name>A0A917RQ61_9NOCA</name>